<dbReference type="AlphaFoldDB" id="W0EAQ1"/>
<dbReference type="CDD" id="cd00090">
    <property type="entry name" value="HTH_ARSR"/>
    <property type="match status" value="1"/>
</dbReference>
<dbReference type="STRING" id="871968.DESME_12985"/>
<feature type="domain" description="HTH arsR-type" evidence="4">
    <location>
        <begin position="1"/>
        <end position="92"/>
    </location>
</feature>
<dbReference type="SUPFAM" id="SSF46785">
    <property type="entry name" value="Winged helix' DNA-binding domain"/>
    <property type="match status" value="1"/>
</dbReference>
<dbReference type="InterPro" id="IPR011991">
    <property type="entry name" value="ArsR-like_HTH"/>
</dbReference>
<proteinExistence type="predicted"/>
<protein>
    <submittedName>
        <fullName evidence="5">ArsR family transcriptional regulator</fullName>
    </submittedName>
</protein>
<accession>W0EAQ1</accession>
<evidence type="ECO:0000313" key="5">
    <source>
        <dbReference type="EMBL" id="AHF07832.1"/>
    </source>
</evidence>
<evidence type="ECO:0000313" key="6">
    <source>
        <dbReference type="Proteomes" id="UP000010847"/>
    </source>
</evidence>
<dbReference type="Pfam" id="PF01022">
    <property type="entry name" value="HTH_5"/>
    <property type="match status" value="1"/>
</dbReference>
<dbReference type="Gene3D" id="1.10.10.10">
    <property type="entry name" value="Winged helix-like DNA-binding domain superfamily/Winged helix DNA-binding domain"/>
    <property type="match status" value="1"/>
</dbReference>
<dbReference type="eggNOG" id="COG3860">
    <property type="taxonomic scope" value="Bacteria"/>
</dbReference>
<dbReference type="InterPro" id="IPR001845">
    <property type="entry name" value="HTH_ArsR_DNA-bd_dom"/>
</dbReference>
<dbReference type="PROSITE" id="PS50987">
    <property type="entry name" value="HTH_ARSR_2"/>
    <property type="match status" value="1"/>
</dbReference>
<dbReference type="NCBIfam" id="NF033788">
    <property type="entry name" value="HTH_metalloreg"/>
    <property type="match status" value="1"/>
</dbReference>
<dbReference type="HOGENOM" id="CLU_097806_1_1_9"/>
<dbReference type="EMBL" id="CP007032">
    <property type="protein sequence ID" value="AHF07832.1"/>
    <property type="molecule type" value="Genomic_DNA"/>
</dbReference>
<dbReference type="PANTHER" id="PTHR33154">
    <property type="entry name" value="TRANSCRIPTIONAL REGULATOR, ARSR FAMILY"/>
    <property type="match status" value="1"/>
</dbReference>
<dbReference type="RefSeq" id="WP_006715920.1">
    <property type="nucleotide sequence ID" value="NZ_CP007032.1"/>
</dbReference>
<dbReference type="GO" id="GO:0003677">
    <property type="term" value="F:DNA binding"/>
    <property type="evidence" value="ECO:0007669"/>
    <property type="project" value="UniProtKB-KW"/>
</dbReference>
<keyword evidence="2" id="KW-0238">DNA-binding</keyword>
<organism evidence="5 6">
    <name type="scientific">Desulfitobacterium metallireducens DSM 15288</name>
    <dbReference type="NCBI Taxonomy" id="871968"/>
    <lineage>
        <taxon>Bacteria</taxon>
        <taxon>Bacillati</taxon>
        <taxon>Bacillota</taxon>
        <taxon>Clostridia</taxon>
        <taxon>Eubacteriales</taxon>
        <taxon>Desulfitobacteriaceae</taxon>
        <taxon>Desulfitobacterium</taxon>
    </lineage>
</organism>
<evidence type="ECO:0000259" key="4">
    <source>
        <dbReference type="PROSITE" id="PS50987"/>
    </source>
</evidence>
<dbReference type="GO" id="GO:0003700">
    <property type="term" value="F:DNA-binding transcription factor activity"/>
    <property type="evidence" value="ECO:0007669"/>
    <property type="project" value="InterPro"/>
</dbReference>
<keyword evidence="6" id="KW-1185">Reference proteome</keyword>
<keyword evidence="3" id="KW-0804">Transcription</keyword>
<dbReference type="InterPro" id="IPR018656">
    <property type="entry name" value="DUF2087"/>
</dbReference>
<reference evidence="5 6" key="1">
    <citation type="submission" date="2013-12" db="EMBL/GenBank/DDBJ databases">
        <authorList>
            <consortium name="DOE Joint Genome Institute"/>
            <person name="Smidt H."/>
            <person name="Huntemann M."/>
            <person name="Han J."/>
            <person name="Chen A."/>
            <person name="Kyrpides N."/>
            <person name="Mavromatis K."/>
            <person name="Markowitz V."/>
            <person name="Palaniappan K."/>
            <person name="Ivanova N."/>
            <person name="Schaumberg A."/>
            <person name="Pati A."/>
            <person name="Liolios K."/>
            <person name="Nordberg H.P."/>
            <person name="Cantor M.N."/>
            <person name="Hua S.X."/>
            <person name="Woyke T."/>
        </authorList>
    </citation>
    <scope>NUCLEOTIDE SEQUENCE [LARGE SCALE GENOMIC DNA]</scope>
    <source>
        <strain evidence="6">DSM 15288</strain>
    </source>
</reference>
<evidence type="ECO:0000256" key="2">
    <source>
        <dbReference type="ARBA" id="ARBA00023125"/>
    </source>
</evidence>
<name>W0EAQ1_9FIRM</name>
<evidence type="ECO:0000256" key="1">
    <source>
        <dbReference type="ARBA" id="ARBA00023015"/>
    </source>
</evidence>
<evidence type="ECO:0000256" key="3">
    <source>
        <dbReference type="ARBA" id="ARBA00023163"/>
    </source>
</evidence>
<sequence>MQLNRIVSFHKALADPTRIRILAILAKGPQHGQDLAEHLGLTPPTITYHMARLRDAGLVKTRREKNTIYFYIEELTLQRDAQATVNVILQSAKNTLSGEEGGADILDTKQEKEREAVLRNFFTPDGILKQIPVQRKKKRFVLEKLLEGFVVGRKYSEKEINEYIKTFHPDYATIRREFIINHYMYRDNGIYEMNPPELWGRED</sequence>
<gene>
    <name evidence="5" type="ORF">DESME_12985</name>
</gene>
<dbReference type="eggNOG" id="COG0640">
    <property type="taxonomic scope" value="Bacteria"/>
</dbReference>
<dbReference type="InterPro" id="IPR036390">
    <property type="entry name" value="WH_DNA-bd_sf"/>
</dbReference>
<dbReference type="KEGG" id="dmt:DESME_12985"/>
<dbReference type="PANTHER" id="PTHR33154:SF18">
    <property type="entry name" value="ARSENICAL RESISTANCE OPERON REPRESSOR"/>
    <property type="match status" value="1"/>
</dbReference>
<dbReference type="OrthoDB" id="9798835at2"/>
<dbReference type="Proteomes" id="UP000010847">
    <property type="component" value="Chromosome"/>
</dbReference>
<dbReference type="InterPro" id="IPR036388">
    <property type="entry name" value="WH-like_DNA-bd_sf"/>
</dbReference>
<dbReference type="PRINTS" id="PR00778">
    <property type="entry name" value="HTHARSR"/>
</dbReference>
<keyword evidence="1" id="KW-0805">Transcription regulation</keyword>
<dbReference type="InterPro" id="IPR051081">
    <property type="entry name" value="HTH_MetalResp_TranReg"/>
</dbReference>
<dbReference type="SMART" id="SM00418">
    <property type="entry name" value="HTH_ARSR"/>
    <property type="match status" value="1"/>
</dbReference>
<dbReference type="Pfam" id="PF09860">
    <property type="entry name" value="DUF2087"/>
    <property type="match status" value="1"/>
</dbReference>